<organism evidence="2 3">
    <name type="scientific">Salinibacter ruber</name>
    <dbReference type="NCBI Taxonomy" id="146919"/>
    <lineage>
        <taxon>Bacteria</taxon>
        <taxon>Pseudomonadati</taxon>
        <taxon>Rhodothermota</taxon>
        <taxon>Rhodothermia</taxon>
        <taxon>Rhodothermales</taxon>
        <taxon>Salinibacteraceae</taxon>
        <taxon>Salinibacter</taxon>
    </lineage>
</organism>
<evidence type="ECO:0000313" key="3">
    <source>
        <dbReference type="Proteomes" id="UP001155034"/>
    </source>
</evidence>
<comment type="caution">
    <text evidence="2">The sequence shown here is derived from an EMBL/GenBank/DDBJ whole genome shotgun (WGS) entry which is preliminary data.</text>
</comment>
<accession>A0A9X2U3H3</accession>
<feature type="domain" description="Tc1-like transposase DDE" evidence="1">
    <location>
        <begin position="2"/>
        <end position="53"/>
    </location>
</feature>
<dbReference type="GO" id="GO:0003676">
    <property type="term" value="F:nucleic acid binding"/>
    <property type="evidence" value="ECO:0007669"/>
    <property type="project" value="InterPro"/>
</dbReference>
<dbReference type="Pfam" id="PF13358">
    <property type="entry name" value="DDE_3"/>
    <property type="match status" value="1"/>
</dbReference>
<dbReference type="Gene3D" id="3.30.420.10">
    <property type="entry name" value="Ribonuclease H-like superfamily/Ribonuclease H"/>
    <property type="match status" value="1"/>
</dbReference>
<protein>
    <recommendedName>
        <fullName evidence="1">Tc1-like transposase DDE domain-containing protein</fullName>
    </recommendedName>
</protein>
<dbReference type="InterPro" id="IPR038717">
    <property type="entry name" value="Tc1-like_DDE_dom"/>
</dbReference>
<dbReference type="AlphaFoldDB" id="A0A9X2U3H3"/>
<dbReference type="EMBL" id="JANTYZ010000009">
    <property type="protein sequence ID" value="MCS3866179.1"/>
    <property type="molecule type" value="Genomic_DNA"/>
</dbReference>
<sequence>MLLIWDQAKWHTSKKVRQWLDSHDRIETHLLPAWSPETNPMEDLWRELFGRVAACLERSLDTLLKSAKQYLANLSGKQALRTAGLYSN</sequence>
<dbReference type="Proteomes" id="UP001155034">
    <property type="component" value="Unassembled WGS sequence"/>
</dbReference>
<name>A0A9X2U3H3_9BACT</name>
<evidence type="ECO:0000313" key="2">
    <source>
        <dbReference type="EMBL" id="MCS3866179.1"/>
    </source>
</evidence>
<evidence type="ECO:0000259" key="1">
    <source>
        <dbReference type="Pfam" id="PF13358"/>
    </source>
</evidence>
<reference evidence="2" key="1">
    <citation type="submission" date="2022-08" db="EMBL/GenBank/DDBJ databases">
        <title>Genomic Encyclopedia of Type Strains, Phase V (KMG-V): Genome sequencing to study the core and pangenomes of soil and plant-associated prokaryotes.</title>
        <authorList>
            <person name="Whitman W."/>
        </authorList>
    </citation>
    <scope>NUCLEOTIDE SEQUENCE</scope>
    <source>
        <strain evidence="2">SP2016B</strain>
    </source>
</reference>
<gene>
    <name evidence="2" type="ORF">GGP82_002750</name>
</gene>
<dbReference type="InterPro" id="IPR036397">
    <property type="entry name" value="RNaseH_sf"/>
</dbReference>
<proteinExistence type="predicted"/>